<dbReference type="InterPro" id="IPR003838">
    <property type="entry name" value="ABC3_permease_C"/>
</dbReference>
<keyword evidence="6 7" id="KW-0472">Membrane</keyword>
<evidence type="ECO:0000313" key="10">
    <source>
        <dbReference type="EMBL" id="MBF0970349.1"/>
    </source>
</evidence>
<sequence>MNFPFFIARRYLFSKKRHNAINIISSIAVGGVALATMAMVCVLSGFNGFHDLIGGLFTNIDPQLEVVPTKGKVAAADDPHLDAIRKDPAVAAFSATLEDDALILFRGRPTVIRLKGIDERYADVTGIRQILYGNGKFELQRANLNYGIPGFGLANSLGGLNFGEVEICVPRKGEQINLLNPAENINVGTLQSSNLCFQVYQSKYDNIYMLCPLSFAQTLFEKQGCISGLELKLKSGADETDVKERLQKLAGPSFKVMDRYEQQEGTFNVMKIEKLFAFFFLTFIALVACFNIIGSLSMLIIDKRDDVATLRHLGATDKDVLRIFLLEGRLITVLGVLIGLLLGLLLCFLQQEYGLLRLGTTAGSFIVDAYPVSVSAEDILVIFFTVIAVGFLSVRYPVRYLGKRLLRNGQAS</sequence>
<feature type="domain" description="MacB-like periplasmic core" evidence="9">
    <location>
        <begin position="25"/>
        <end position="248"/>
    </location>
</feature>
<comment type="caution">
    <text evidence="10">The sequence shown here is derived from an EMBL/GenBank/DDBJ whole genome shotgun (WGS) entry which is preliminary data.</text>
</comment>
<evidence type="ECO:0000256" key="5">
    <source>
        <dbReference type="ARBA" id="ARBA00022989"/>
    </source>
</evidence>
<dbReference type="PANTHER" id="PTHR30489:SF0">
    <property type="entry name" value="LIPOPROTEIN-RELEASING SYSTEM TRANSMEMBRANE PROTEIN LOLE"/>
    <property type="match status" value="1"/>
</dbReference>
<dbReference type="GO" id="GO:0098797">
    <property type="term" value="C:plasma membrane protein complex"/>
    <property type="evidence" value="ECO:0007669"/>
    <property type="project" value="TreeGrafter"/>
</dbReference>
<dbReference type="Proteomes" id="UP000704068">
    <property type="component" value="Unassembled WGS sequence"/>
</dbReference>
<gene>
    <name evidence="10" type="ORF">HXK21_04840</name>
</gene>
<feature type="transmembrane region" description="Helical" evidence="7">
    <location>
        <begin position="275"/>
        <end position="301"/>
    </location>
</feature>
<name>A0A929RYE0_9BACT</name>
<dbReference type="RefSeq" id="WP_303763705.1">
    <property type="nucleotide sequence ID" value="NZ_JABZGR010000011.1"/>
</dbReference>
<evidence type="ECO:0000256" key="2">
    <source>
        <dbReference type="ARBA" id="ARBA00005236"/>
    </source>
</evidence>
<dbReference type="AlphaFoldDB" id="A0A929RYE0"/>
<comment type="similarity">
    <text evidence="2">Belongs to the ABC-4 integral membrane protein family. LolC/E subfamily.</text>
</comment>
<keyword evidence="4 7" id="KW-0812">Transmembrane</keyword>
<dbReference type="InterPro" id="IPR051447">
    <property type="entry name" value="Lipoprotein-release_system"/>
</dbReference>
<comment type="subcellular location">
    <subcellularLocation>
        <location evidence="1">Cell membrane</location>
        <topology evidence="1">Multi-pass membrane protein</topology>
    </subcellularLocation>
</comment>
<dbReference type="Pfam" id="PF12704">
    <property type="entry name" value="MacB_PCD"/>
    <property type="match status" value="1"/>
</dbReference>
<evidence type="ECO:0000256" key="4">
    <source>
        <dbReference type="ARBA" id="ARBA00022692"/>
    </source>
</evidence>
<keyword evidence="5 7" id="KW-1133">Transmembrane helix</keyword>
<evidence type="ECO:0000313" key="11">
    <source>
        <dbReference type="Proteomes" id="UP000704068"/>
    </source>
</evidence>
<feature type="domain" description="ABC3 transporter permease C-terminal" evidence="8">
    <location>
        <begin position="278"/>
        <end position="403"/>
    </location>
</feature>
<dbReference type="PANTHER" id="PTHR30489">
    <property type="entry name" value="LIPOPROTEIN-RELEASING SYSTEM TRANSMEMBRANE PROTEIN LOLE"/>
    <property type="match status" value="1"/>
</dbReference>
<evidence type="ECO:0000256" key="1">
    <source>
        <dbReference type="ARBA" id="ARBA00004651"/>
    </source>
</evidence>
<protein>
    <submittedName>
        <fullName evidence="10">ABC transporter permease</fullName>
    </submittedName>
</protein>
<proteinExistence type="inferred from homology"/>
<feature type="transmembrane region" description="Helical" evidence="7">
    <location>
        <begin position="379"/>
        <end position="398"/>
    </location>
</feature>
<dbReference type="EMBL" id="JABZGR010000011">
    <property type="protein sequence ID" value="MBF0970349.1"/>
    <property type="molecule type" value="Genomic_DNA"/>
</dbReference>
<organism evidence="10 11">
    <name type="scientific">Alloprevotella tannerae</name>
    <dbReference type="NCBI Taxonomy" id="76122"/>
    <lineage>
        <taxon>Bacteria</taxon>
        <taxon>Pseudomonadati</taxon>
        <taxon>Bacteroidota</taxon>
        <taxon>Bacteroidia</taxon>
        <taxon>Bacteroidales</taxon>
        <taxon>Prevotellaceae</taxon>
        <taxon>Alloprevotella</taxon>
    </lineage>
</organism>
<feature type="transmembrane region" description="Helical" evidence="7">
    <location>
        <begin position="321"/>
        <end position="348"/>
    </location>
</feature>
<dbReference type="Pfam" id="PF02687">
    <property type="entry name" value="FtsX"/>
    <property type="match status" value="1"/>
</dbReference>
<evidence type="ECO:0000256" key="3">
    <source>
        <dbReference type="ARBA" id="ARBA00022475"/>
    </source>
</evidence>
<accession>A0A929RYE0</accession>
<evidence type="ECO:0000256" key="7">
    <source>
        <dbReference type="SAM" id="Phobius"/>
    </source>
</evidence>
<feature type="transmembrane region" description="Helical" evidence="7">
    <location>
        <begin position="20"/>
        <end position="43"/>
    </location>
</feature>
<keyword evidence="3" id="KW-1003">Cell membrane</keyword>
<evidence type="ECO:0000259" key="9">
    <source>
        <dbReference type="Pfam" id="PF12704"/>
    </source>
</evidence>
<dbReference type="GO" id="GO:0044874">
    <property type="term" value="P:lipoprotein localization to outer membrane"/>
    <property type="evidence" value="ECO:0007669"/>
    <property type="project" value="TreeGrafter"/>
</dbReference>
<reference evidence="10" key="1">
    <citation type="submission" date="2020-04" db="EMBL/GenBank/DDBJ databases">
        <title>Deep metagenomics examines the oral microbiome during advanced dental caries in children, revealing novel taxa and co-occurrences with host molecules.</title>
        <authorList>
            <person name="Baker J.L."/>
            <person name="Morton J.T."/>
            <person name="Dinis M."/>
            <person name="Alvarez R."/>
            <person name="Tran N.C."/>
            <person name="Knight R."/>
            <person name="Edlund A."/>
        </authorList>
    </citation>
    <scope>NUCLEOTIDE SEQUENCE</scope>
    <source>
        <strain evidence="10">JCVI_34_bin.1</strain>
    </source>
</reference>
<evidence type="ECO:0000256" key="6">
    <source>
        <dbReference type="ARBA" id="ARBA00023136"/>
    </source>
</evidence>
<dbReference type="InterPro" id="IPR025857">
    <property type="entry name" value="MacB_PCD"/>
</dbReference>
<evidence type="ECO:0000259" key="8">
    <source>
        <dbReference type="Pfam" id="PF02687"/>
    </source>
</evidence>